<evidence type="ECO:0008006" key="4">
    <source>
        <dbReference type="Google" id="ProtNLM"/>
    </source>
</evidence>
<keyword evidence="3" id="KW-1185">Reference proteome</keyword>
<proteinExistence type="predicted"/>
<protein>
    <recommendedName>
        <fullName evidence="4">DUF3575 domain-containing protein</fullName>
    </recommendedName>
</protein>
<dbReference type="Proteomes" id="UP001165367">
    <property type="component" value="Unassembled WGS sequence"/>
</dbReference>
<sequence>MHTSNLNHRIAHLLGTFLLCLPFTTFAQEDPVDATNLTKITLLTPGISHEHRIGKKQTLHMGALMNVTVQSVISSTFSATDVYIDPAATVGYRYYYNFEKRAERGKRYEKNSGNYISAFSGLVFTKAAMSSIHWEEMNRRAIGILGTCWGFQRNYRGHFSLDLNLGLQYQFGKATFFHPVTGQLTREGSGEFVPSANLKLGIWLN</sequence>
<evidence type="ECO:0000256" key="1">
    <source>
        <dbReference type="SAM" id="SignalP"/>
    </source>
</evidence>
<evidence type="ECO:0000313" key="3">
    <source>
        <dbReference type="Proteomes" id="UP001165367"/>
    </source>
</evidence>
<feature type="signal peptide" evidence="1">
    <location>
        <begin position="1"/>
        <end position="27"/>
    </location>
</feature>
<gene>
    <name evidence="2" type="ORF">LZZ85_25865</name>
</gene>
<dbReference type="RefSeq" id="WP_237876576.1">
    <property type="nucleotide sequence ID" value="NZ_JAKLTR010000025.1"/>
</dbReference>
<keyword evidence="1" id="KW-0732">Signal</keyword>
<feature type="chain" id="PRO_5045130103" description="DUF3575 domain-containing protein" evidence="1">
    <location>
        <begin position="28"/>
        <end position="205"/>
    </location>
</feature>
<dbReference type="EMBL" id="JAKLTR010000025">
    <property type="protein sequence ID" value="MCG2617755.1"/>
    <property type="molecule type" value="Genomic_DNA"/>
</dbReference>
<comment type="caution">
    <text evidence="2">The sequence shown here is derived from an EMBL/GenBank/DDBJ whole genome shotgun (WGS) entry which is preliminary data.</text>
</comment>
<accession>A0ABS9KZJ2</accession>
<name>A0ABS9KZJ2_9BACT</name>
<evidence type="ECO:0000313" key="2">
    <source>
        <dbReference type="EMBL" id="MCG2617755.1"/>
    </source>
</evidence>
<reference evidence="2" key="1">
    <citation type="submission" date="2022-01" db="EMBL/GenBank/DDBJ databases">
        <authorList>
            <person name="Jo J.-H."/>
            <person name="Im W.-T."/>
        </authorList>
    </citation>
    <scope>NUCLEOTIDE SEQUENCE</scope>
    <source>
        <strain evidence="2">NA20</strain>
    </source>
</reference>
<organism evidence="2 3">
    <name type="scientific">Terrimonas ginsenosidimutans</name>
    <dbReference type="NCBI Taxonomy" id="2908004"/>
    <lineage>
        <taxon>Bacteria</taxon>
        <taxon>Pseudomonadati</taxon>
        <taxon>Bacteroidota</taxon>
        <taxon>Chitinophagia</taxon>
        <taxon>Chitinophagales</taxon>
        <taxon>Chitinophagaceae</taxon>
        <taxon>Terrimonas</taxon>
    </lineage>
</organism>